<keyword evidence="2" id="KW-1185">Reference proteome</keyword>
<dbReference type="Proteomes" id="UP001195769">
    <property type="component" value="Unassembled WGS sequence"/>
</dbReference>
<reference evidence="1" key="1">
    <citation type="journal article" date="2020" name="New Phytol.">
        <title>Comparative genomics reveals dynamic genome evolution in host specialist ectomycorrhizal fungi.</title>
        <authorList>
            <person name="Lofgren L.A."/>
            <person name="Nguyen N.H."/>
            <person name="Vilgalys R."/>
            <person name="Ruytinx J."/>
            <person name="Liao H.L."/>
            <person name="Branco S."/>
            <person name="Kuo A."/>
            <person name="LaButti K."/>
            <person name="Lipzen A."/>
            <person name="Andreopoulos W."/>
            <person name="Pangilinan J."/>
            <person name="Riley R."/>
            <person name="Hundley H."/>
            <person name="Na H."/>
            <person name="Barry K."/>
            <person name="Grigoriev I.V."/>
            <person name="Stajich J.E."/>
            <person name="Kennedy P.G."/>
        </authorList>
    </citation>
    <scope>NUCLEOTIDE SEQUENCE</scope>
    <source>
        <strain evidence="1">FC203</strain>
    </source>
</reference>
<gene>
    <name evidence="1" type="ORF">F5891DRAFT_462033</name>
</gene>
<evidence type="ECO:0000313" key="1">
    <source>
        <dbReference type="EMBL" id="KAG1898495.1"/>
    </source>
</evidence>
<dbReference type="EMBL" id="JABBWK010000039">
    <property type="protein sequence ID" value="KAG1898495.1"/>
    <property type="molecule type" value="Genomic_DNA"/>
</dbReference>
<dbReference type="AlphaFoldDB" id="A0AAD4E2G2"/>
<evidence type="ECO:0000313" key="2">
    <source>
        <dbReference type="Proteomes" id="UP001195769"/>
    </source>
</evidence>
<comment type="caution">
    <text evidence="1">The sequence shown here is derived from an EMBL/GenBank/DDBJ whole genome shotgun (WGS) entry which is preliminary data.</text>
</comment>
<sequence>MWRLSSILYLPDMVHQKCNPVDPYGSTAVIFGSYADHDLSFLLTISIWSVHYLHHRPYLSKSVLYPHPPYSARRYLKVGGGAQLVFKMISILHIKHPPAENTQVSKHHSLPDPVPPPLPPQIDLSLLVSSPPGEFQEPSQQLWVPDAIQIRGKYLPTTLLTQSYFVWRKKIIRWEAVTQTCLPLVTTSGEYMPHTLCSKTLAALPPFVPHTDQVLACMTATRDADYSLTSSSEAPFSAS</sequence>
<accession>A0AAD4E2G2</accession>
<dbReference type="RefSeq" id="XP_041224071.1">
    <property type="nucleotide sequence ID" value="XM_041371910.1"/>
</dbReference>
<protein>
    <submittedName>
        <fullName evidence="1">Uncharacterized protein</fullName>
    </submittedName>
</protein>
<dbReference type="GeneID" id="64666208"/>
<name>A0AAD4E2G2_9AGAM</name>
<proteinExistence type="predicted"/>
<organism evidence="1 2">
    <name type="scientific">Suillus fuscotomentosus</name>
    <dbReference type="NCBI Taxonomy" id="1912939"/>
    <lineage>
        <taxon>Eukaryota</taxon>
        <taxon>Fungi</taxon>
        <taxon>Dikarya</taxon>
        <taxon>Basidiomycota</taxon>
        <taxon>Agaricomycotina</taxon>
        <taxon>Agaricomycetes</taxon>
        <taxon>Agaricomycetidae</taxon>
        <taxon>Boletales</taxon>
        <taxon>Suillineae</taxon>
        <taxon>Suillaceae</taxon>
        <taxon>Suillus</taxon>
    </lineage>
</organism>